<dbReference type="EMBL" id="CP084167">
    <property type="protein sequence ID" value="UJG44659.1"/>
    <property type="molecule type" value="Genomic_DNA"/>
</dbReference>
<reference evidence="2" key="1">
    <citation type="journal article" date="2022" name="Nat. Microbiol.">
        <title>Unique mobile elements and scalable gene flow at the prokaryote-eukaryote boundary revealed by circularized Asgard archaea genomes.</title>
        <authorList>
            <person name="Wu F."/>
            <person name="Speth D.R."/>
            <person name="Philosof A."/>
            <person name="Cremiere A."/>
            <person name="Narayanan A."/>
            <person name="Barco R.A."/>
            <person name="Connon S.A."/>
            <person name="Amend J.P."/>
            <person name="Antoshechkin I.A."/>
            <person name="Orphan V.J."/>
        </authorList>
    </citation>
    <scope>NUCLEOTIDE SEQUENCE</scope>
    <source>
        <strain evidence="2">PR6</strain>
    </source>
</reference>
<dbReference type="GO" id="GO:0005829">
    <property type="term" value="C:cytosol"/>
    <property type="evidence" value="ECO:0007669"/>
    <property type="project" value="TreeGrafter"/>
</dbReference>
<evidence type="ECO:0000313" key="2">
    <source>
        <dbReference type="EMBL" id="UJG44659.1"/>
    </source>
</evidence>
<dbReference type="Pfam" id="PF19289">
    <property type="entry name" value="PmbA_TldD_3rd"/>
    <property type="match status" value="1"/>
</dbReference>
<dbReference type="SUPFAM" id="SSF111283">
    <property type="entry name" value="Putative modulator of DNA gyrase, PmbA/TldD"/>
    <property type="match status" value="1"/>
</dbReference>
<gene>
    <name evidence="2" type="ORF">K9W46_05635</name>
</gene>
<dbReference type="Proteomes" id="UP001200513">
    <property type="component" value="Chromosome"/>
</dbReference>
<proteinExistence type="predicted"/>
<dbReference type="PANTHER" id="PTHR43421">
    <property type="entry name" value="METALLOPROTEASE PMBA"/>
    <property type="match status" value="1"/>
</dbReference>
<dbReference type="InterPro" id="IPR047657">
    <property type="entry name" value="PmbA"/>
</dbReference>
<organism evidence="2">
    <name type="scientific">Candidatus Heimdallarchaeum endolithica</name>
    <dbReference type="NCBI Taxonomy" id="2876572"/>
    <lineage>
        <taxon>Archaea</taxon>
        <taxon>Promethearchaeati</taxon>
        <taxon>Candidatus Heimdallarchaeota</taxon>
        <taxon>Candidatus Heimdallarchaeia (ex Rinke et al. 2021) (nom. nud.)</taxon>
        <taxon>Candidatus Heimdallarchaeales</taxon>
        <taxon>Candidatus Heimdallarchaeaceae</taxon>
        <taxon>Candidatus Heimdallarchaeum</taxon>
    </lineage>
</organism>
<feature type="domain" description="Metalloprotease TldD/E C-terminal" evidence="1">
    <location>
        <begin position="229"/>
        <end position="450"/>
    </location>
</feature>
<dbReference type="InterPro" id="IPR036059">
    <property type="entry name" value="TldD/PmbA_sf"/>
</dbReference>
<protein>
    <submittedName>
        <fullName evidence="2">TldD/PmbA family protein</fullName>
    </submittedName>
</protein>
<name>A0A9Y1BV64_9ARCH</name>
<dbReference type="PANTHER" id="PTHR43421:SF1">
    <property type="entry name" value="METALLOPROTEASE PMBA"/>
    <property type="match status" value="1"/>
</dbReference>
<accession>A0A9Y1BV64</accession>
<evidence type="ECO:0000259" key="1">
    <source>
        <dbReference type="Pfam" id="PF19289"/>
    </source>
</evidence>
<dbReference type="GO" id="GO:0008237">
    <property type="term" value="F:metallopeptidase activity"/>
    <property type="evidence" value="ECO:0007669"/>
    <property type="project" value="InterPro"/>
</dbReference>
<dbReference type="InterPro" id="IPR035068">
    <property type="entry name" value="TldD/PmbA_N"/>
</dbReference>
<dbReference type="Gene3D" id="3.30.2290.10">
    <property type="entry name" value="PmbA/TldD superfamily"/>
    <property type="match status" value="1"/>
</dbReference>
<dbReference type="GO" id="GO:0006508">
    <property type="term" value="P:proteolysis"/>
    <property type="evidence" value="ECO:0007669"/>
    <property type="project" value="InterPro"/>
</dbReference>
<dbReference type="InterPro" id="IPR045569">
    <property type="entry name" value="Metalloprtase-TldD/E_C"/>
</dbReference>
<dbReference type="AlphaFoldDB" id="A0A9Y1BV64"/>
<sequence>MYSDEELKEQAISILSFLEKKYNYDQIEVFLQSLKQLQGGTEFKTPKTIQSSTKVGCAIRFFKDKNLYFTSFSLPRSFDDLESIFKKNMFPIRSKHFHFPEISGLQKEIKNIYDKQISQKEYSTILELSNQIREIGEENKNLILDSSILLAEERKIIANTTHTLAFERGTWLNLDFRALYRTYDMIISGEKHYSSRILPKSIDSIVDSLISEVIQRSKKSQKLHNLLLPVIFSPESFSNLLSFILIPNIISNSNYVHADLSEGFSTDFNLIDDGTVPGLPNSTAFDDEGIPQSKTIIFQNGELKNKLNNIEESDENGVKTGNSFRIKKFEIFPRNYRTYPRVYPSNLIIEEGNKKFGNIVSEFDEAIYINAIQGYMTANYISGDFAISAIDSYLIENGSIKSTLPSFNMRGNLFDILRDDCTFTKDRKVIRPYNTPYSFVSPYLITKSLEILP</sequence>